<reference evidence="1" key="1">
    <citation type="journal article" date="2015" name="Nature">
        <title>Complex archaea that bridge the gap between prokaryotes and eukaryotes.</title>
        <authorList>
            <person name="Spang A."/>
            <person name="Saw J.H."/>
            <person name="Jorgensen S.L."/>
            <person name="Zaremba-Niedzwiedzka K."/>
            <person name="Martijn J."/>
            <person name="Lind A.E."/>
            <person name="van Eijk R."/>
            <person name="Schleper C."/>
            <person name="Guy L."/>
            <person name="Ettema T.J."/>
        </authorList>
    </citation>
    <scope>NUCLEOTIDE SEQUENCE</scope>
</reference>
<evidence type="ECO:0000313" key="1">
    <source>
        <dbReference type="EMBL" id="KKN31583.1"/>
    </source>
</evidence>
<name>A0A0F9SQY0_9ZZZZ</name>
<protein>
    <submittedName>
        <fullName evidence="1">Uncharacterized protein</fullName>
    </submittedName>
</protein>
<dbReference type="EMBL" id="LAZR01002317">
    <property type="protein sequence ID" value="KKN31583.1"/>
    <property type="molecule type" value="Genomic_DNA"/>
</dbReference>
<organism evidence="1">
    <name type="scientific">marine sediment metagenome</name>
    <dbReference type="NCBI Taxonomy" id="412755"/>
    <lineage>
        <taxon>unclassified sequences</taxon>
        <taxon>metagenomes</taxon>
        <taxon>ecological metagenomes</taxon>
    </lineage>
</organism>
<gene>
    <name evidence="1" type="ORF">LCGC14_0822420</name>
</gene>
<sequence>MSKNLEKHTSNIMDIIKRHYNKVSTTAKSQTKRRSKEILYENQFFTIEKSFHTKNKIDIWVLKLKRKIWLGKKKFSELKEHIECYDGYYSGYLGGFIFESIPAENIIKETTDLLEILVE</sequence>
<accession>A0A0F9SQY0</accession>
<proteinExistence type="predicted"/>
<comment type="caution">
    <text evidence="1">The sequence shown here is derived from an EMBL/GenBank/DDBJ whole genome shotgun (WGS) entry which is preliminary data.</text>
</comment>
<dbReference type="AlphaFoldDB" id="A0A0F9SQY0"/>